<reference evidence="1" key="1">
    <citation type="journal article" date="2015" name="Nature">
        <title>Complex archaea that bridge the gap between prokaryotes and eukaryotes.</title>
        <authorList>
            <person name="Spang A."/>
            <person name="Saw J.H."/>
            <person name="Jorgensen S.L."/>
            <person name="Zaremba-Niedzwiedzka K."/>
            <person name="Martijn J."/>
            <person name="Lind A.E."/>
            <person name="van Eijk R."/>
            <person name="Schleper C."/>
            <person name="Guy L."/>
            <person name="Ettema T.J."/>
        </authorList>
    </citation>
    <scope>NUCLEOTIDE SEQUENCE</scope>
</reference>
<accession>A0A0F9BP26</accession>
<evidence type="ECO:0008006" key="2">
    <source>
        <dbReference type="Google" id="ProtNLM"/>
    </source>
</evidence>
<dbReference type="AlphaFoldDB" id="A0A0F9BP26"/>
<sequence length="129" mass="15518">QLDCYSVSQLDWHWHKNRSFLTGKTKGNPHRYLYQRYTNTSSVVNGKLKFMRHENGEELLFDLTMEKPGANNPDKDFQEAVNLIETMPEKTIELRNELERWMQTLPIPHHQDGFTESLFKFFERWELKD</sequence>
<proteinExistence type="predicted"/>
<evidence type="ECO:0000313" key="1">
    <source>
        <dbReference type="EMBL" id="KKL15617.1"/>
    </source>
</evidence>
<gene>
    <name evidence="1" type="ORF">LCGC14_2503790</name>
</gene>
<organism evidence="1">
    <name type="scientific">marine sediment metagenome</name>
    <dbReference type="NCBI Taxonomy" id="412755"/>
    <lineage>
        <taxon>unclassified sequences</taxon>
        <taxon>metagenomes</taxon>
        <taxon>ecological metagenomes</taxon>
    </lineage>
</organism>
<dbReference type="InterPro" id="IPR017850">
    <property type="entry name" value="Alkaline_phosphatase_core_sf"/>
</dbReference>
<comment type="caution">
    <text evidence="1">The sequence shown here is derived from an EMBL/GenBank/DDBJ whole genome shotgun (WGS) entry which is preliminary data.</text>
</comment>
<name>A0A0F9BP26_9ZZZZ</name>
<feature type="non-terminal residue" evidence="1">
    <location>
        <position position="1"/>
    </location>
</feature>
<dbReference type="EMBL" id="LAZR01039996">
    <property type="protein sequence ID" value="KKL15617.1"/>
    <property type="molecule type" value="Genomic_DNA"/>
</dbReference>
<dbReference type="SUPFAM" id="SSF53649">
    <property type="entry name" value="Alkaline phosphatase-like"/>
    <property type="match status" value="1"/>
</dbReference>
<protein>
    <recommendedName>
        <fullName evidence="2">N-sulphoglucosamine sulphohydrolase C-terminal domain-containing protein</fullName>
    </recommendedName>
</protein>